<proteinExistence type="predicted"/>
<organism evidence="2 3">
    <name type="scientific">Panicum hallii var. hallii</name>
    <dbReference type="NCBI Taxonomy" id="1504633"/>
    <lineage>
        <taxon>Eukaryota</taxon>
        <taxon>Viridiplantae</taxon>
        <taxon>Streptophyta</taxon>
        <taxon>Embryophyta</taxon>
        <taxon>Tracheophyta</taxon>
        <taxon>Spermatophyta</taxon>
        <taxon>Magnoliopsida</taxon>
        <taxon>Liliopsida</taxon>
        <taxon>Poales</taxon>
        <taxon>Poaceae</taxon>
        <taxon>PACMAD clade</taxon>
        <taxon>Panicoideae</taxon>
        <taxon>Panicodae</taxon>
        <taxon>Paniceae</taxon>
        <taxon>Panicinae</taxon>
        <taxon>Panicum</taxon>
        <taxon>Panicum sect. Panicum</taxon>
    </lineage>
</organism>
<protein>
    <submittedName>
        <fullName evidence="2">Uncharacterized protein</fullName>
    </submittedName>
</protein>
<gene>
    <name evidence="2" type="ORF">GQ55_2G076500</name>
</gene>
<keyword evidence="3" id="KW-1185">Reference proteome</keyword>
<dbReference type="EMBL" id="CM009750">
    <property type="protein sequence ID" value="PUZ69035.1"/>
    <property type="molecule type" value="Genomic_DNA"/>
</dbReference>
<dbReference type="Proteomes" id="UP000244336">
    <property type="component" value="Chromosome 2"/>
</dbReference>
<evidence type="ECO:0000313" key="2">
    <source>
        <dbReference type="EMBL" id="PUZ69035.1"/>
    </source>
</evidence>
<dbReference type="AlphaFoldDB" id="A0A2T7EMH9"/>
<sequence length="82" mass="8628">MKLRLHRPAEGLVPAEGDGEVPECDDGVGHHDAAAHGPLGRRLRRRRDGGLDLHHLAYANATAPSALSTPNARPVAVDALSP</sequence>
<evidence type="ECO:0000256" key="1">
    <source>
        <dbReference type="SAM" id="MobiDB-lite"/>
    </source>
</evidence>
<dbReference type="Gramene" id="PUZ69035">
    <property type="protein sequence ID" value="PUZ69035"/>
    <property type="gene ID" value="GQ55_2G076500"/>
</dbReference>
<reference evidence="2 3" key="1">
    <citation type="submission" date="2018-04" db="EMBL/GenBank/DDBJ databases">
        <title>WGS assembly of Panicum hallii var. hallii HAL2.</title>
        <authorList>
            <person name="Lovell J."/>
            <person name="Jenkins J."/>
            <person name="Lowry D."/>
            <person name="Mamidi S."/>
            <person name="Sreedasyam A."/>
            <person name="Weng X."/>
            <person name="Barry K."/>
            <person name="Bonette J."/>
            <person name="Campitelli B."/>
            <person name="Daum C."/>
            <person name="Gordon S."/>
            <person name="Gould B."/>
            <person name="Lipzen A."/>
            <person name="MacQueen A."/>
            <person name="Palacio-Mejia J."/>
            <person name="Plott C."/>
            <person name="Shakirov E."/>
            <person name="Shu S."/>
            <person name="Yoshinaga Y."/>
            <person name="Zane M."/>
            <person name="Rokhsar D."/>
            <person name="Grimwood J."/>
            <person name="Schmutz J."/>
            <person name="Juenger T."/>
        </authorList>
    </citation>
    <scope>NUCLEOTIDE SEQUENCE [LARGE SCALE GENOMIC DNA]</scope>
    <source>
        <strain evidence="3">cv. HAL2</strain>
    </source>
</reference>
<evidence type="ECO:0000313" key="3">
    <source>
        <dbReference type="Proteomes" id="UP000244336"/>
    </source>
</evidence>
<accession>A0A2T7EMH9</accession>
<feature type="compositionally biased region" description="Acidic residues" evidence="1">
    <location>
        <begin position="17"/>
        <end position="26"/>
    </location>
</feature>
<feature type="region of interest" description="Disordered" evidence="1">
    <location>
        <begin position="1"/>
        <end position="40"/>
    </location>
</feature>
<name>A0A2T7EMH9_9POAL</name>